<comment type="similarity">
    <text evidence="2">Belongs to the cytochrome c oxidase bacterial subunit 4 family.</text>
</comment>
<evidence type="ECO:0000256" key="1">
    <source>
        <dbReference type="ARBA" id="ARBA00004651"/>
    </source>
</evidence>
<name>A0ABX3A0A9_9GAMM</name>
<keyword evidence="19" id="KW-1185">Reference proteome</keyword>
<protein>
    <recommendedName>
        <fullName evidence="4">Cytochrome bo(3) ubiquinol oxidase subunit 4</fullName>
    </recommendedName>
    <alternativeName>
        <fullName evidence="16">Cytochrome o ubiquinol oxidase subunit 4</fullName>
    </alternativeName>
    <alternativeName>
        <fullName evidence="13">Oxidase bo(3) subunit 4</fullName>
    </alternativeName>
    <alternativeName>
        <fullName evidence="14">Ubiquinol oxidase polypeptide IV</fullName>
    </alternativeName>
    <alternativeName>
        <fullName evidence="15">Ubiquinol oxidase subunit 4</fullName>
    </alternativeName>
</protein>
<evidence type="ECO:0000256" key="2">
    <source>
        <dbReference type="ARBA" id="ARBA00008079"/>
    </source>
</evidence>
<evidence type="ECO:0000256" key="17">
    <source>
        <dbReference type="SAM" id="Phobius"/>
    </source>
</evidence>
<dbReference type="InterPro" id="IPR050968">
    <property type="entry name" value="Cytochrome_c_oxidase_bac_sub4"/>
</dbReference>
<evidence type="ECO:0000256" key="10">
    <source>
        <dbReference type="ARBA" id="ARBA00023002"/>
    </source>
</evidence>
<feature type="transmembrane region" description="Helical" evidence="17">
    <location>
        <begin position="50"/>
        <end position="72"/>
    </location>
</feature>
<comment type="subcellular location">
    <subcellularLocation>
        <location evidence="1">Cell membrane</location>
        <topology evidence="1">Multi-pass membrane protein</topology>
    </subcellularLocation>
</comment>
<evidence type="ECO:0000256" key="4">
    <source>
        <dbReference type="ARBA" id="ARBA00014689"/>
    </source>
</evidence>
<dbReference type="PANTHER" id="PTHR36835">
    <property type="entry name" value="CYTOCHROME BO(3) UBIQUINOL OXIDASE SUBUNIT 4"/>
    <property type="match status" value="1"/>
</dbReference>
<feature type="transmembrane region" description="Helical" evidence="17">
    <location>
        <begin position="21"/>
        <end position="44"/>
    </location>
</feature>
<evidence type="ECO:0000256" key="11">
    <source>
        <dbReference type="ARBA" id="ARBA00023136"/>
    </source>
</evidence>
<keyword evidence="9 17" id="KW-1133">Transmembrane helix</keyword>
<organism evidence="18 19">
    <name type="scientific">Piscirickettsia litoralis</name>
    <dbReference type="NCBI Taxonomy" id="1891921"/>
    <lineage>
        <taxon>Bacteria</taxon>
        <taxon>Pseudomonadati</taxon>
        <taxon>Pseudomonadota</taxon>
        <taxon>Gammaproteobacteria</taxon>
        <taxon>Thiotrichales</taxon>
        <taxon>Piscirickettsiaceae</taxon>
        <taxon>Piscirickettsia</taxon>
    </lineage>
</organism>
<evidence type="ECO:0000256" key="7">
    <source>
        <dbReference type="ARBA" id="ARBA00022692"/>
    </source>
</evidence>
<reference evidence="18 19" key="1">
    <citation type="submission" date="2016-08" db="EMBL/GenBank/DDBJ databases">
        <title>Draft genome sequence of Candidatus Piscirickettsia litoralis, from seawater.</title>
        <authorList>
            <person name="Wan X."/>
            <person name="Lee A.J."/>
            <person name="Hou S."/>
            <person name="Donachie S.P."/>
        </authorList>
    </citation>
    <scope>NUCLEOTIDE SEQUENCE [LARGE SCALE GENOMIC DNA]</scope>
    <source>
        <strain evidence="18 19">Y2</strain>
    </source>
</reference>
<dbReference type="NCBIfam" id="TIGR02847">
    <property type="entry name" value="CyoD"/>
    <property type="match status" value="1"/>
</dbReference>
<dbReference type="Pfam" id="PF03626">
    <property type="entry name" value="COX4_pro"/>
    <property type="match status" value="1"/>
</dbReference>
<keyword evidence="7 17" id="KW-0812">Transmembrane</keyword>
<evidence type="ECO:0000256" key="6">
    <source>
        <dbReference type="ARBA" id="ARBA00022475"/>
    </source>
</evidence>
<proteinExistence type="inferred from homology"/>
<dbReference type="RefSeq" id="WP_069311714.1">
    <property type="nucleotide sequence ID" value="NZ_MDTU01000001.1"/>
</dbReference>
<evidence type="ECO:0000256" key="12">
    <source>
        <dbReference type="ARBA" id="ARBA00025694"/>
    </source>
</evidence>
<evidence type="ECO:0000313" key="19">
    <source>
        <dbReference type="Proteomes" id="UP000094329"/>
    </source>
</evidence>
<keyword evidence="8" id="KW-0249">Electron transport</keyword>
<evidence type="ECO:0000256" key="14">
    <source>
        <dbReference type="ARBA" id="ARBA00030211"/>
    </source>
</evidence>
<keyword evidence="11 17" id="KW-0472">Membrane</keyword>
<comment type="subunit">
    <text evidence="3">Heterooctamer of two A chains, two B chains, two C chains and two D chains.</text>
</comment>
<gene>
    <name evidence="18" type="ORF">BGC07_01715</name>
</gene>
<dbReference type="PANTHER" id="PTHR36835:SF1">
    <property type="entry name" value="CYTOCHROME BO(3) UBIQUINOL OXIDASE SUBUNIT 4"/>
    <property type="match status" value="1"/>
</dbReference>
<evidence type="ECO:0000256" key="9">
    <source>
        <dbReference type="ARBA" id="ARBA00022989"/>
    </source>
</evidence>
<sequence length="114" mass="12962">MTDQHHQQHEEIADAKHGYTLTSYIIGFVLSLVITFIAFALVANKMLPPSGLYVAVAILALIQLFVQLKFFLHMTTNPSGRWDLMSFIFTVFVVLILVGGSLWIMYNLDYNMVH</sequence>
<evidence type="ECO:0000313" key="18">
    <source>
        <dbReference type="EMBL" id="ODN41913.1"/>
    </source>
</evidence>
<evidence type="ECO:0000256" key="8">
    <source>
        <dbReference type="ARBA" id="ARBA00022982"/>
    </source>
</evidence>
<feature type="transmembrane region" description="Helical" evidence="17">
    <location>
        <begin position="84"/>
        <end position="106"/>
    </location>
</feature>
<keyword evidence="5" id="KW-0813">Transport</keyword>
<evidence type="ECO:0000256" key="13">
    <source>
        <dbReference type="ARBA" id="ARBA00030071"/>
    </source>
</evidence>
<accession>A0ABX3A0A9</accession>
<evidence type="ECO:0000256" key="16">
    <source>
        <dbReference type="ARBA" id="ARBA00032185"/>
    </source>
</evidence>
<dbReference type="EMBL" id="MDTU01000001">
    <property type="protein sequence ID" value="ODN41913.1"/>
    <property type="molecule type" value="Genomic_DNA"/>
</dbReference>
<evidence type="ECO:0000256" key="3">
    <source>
        <dbReference type="ARBA" id="ARBA00011700"/>
    </source>
</evidence>
<dbReference type="InterPro" id="IPR014210">
    <property type="entry name" value="Cyt_o_ubiqinol_oxidase_su4"/>
</dbReference>
<keyword evidence="6" id="KW-1003">Cell membrane</keyword>
<dbReference type="InterPro" id="IPR005171">
    <property type="entry name" value="Cyt_c_oxidase_su4_prok"/>
</dbReference>
<comment type="caution">
    <text evidence="18">The sequence shown here is derived from an EMBL/GenBank/DDBJ whole genome shotgun (WGS) entry which is preliminary data.</text>
</comment>
<comment type="function">
    <text evidence="12">Cytochrome bo(3) ubiquinol terminal oxidase is the component of the aerobic respiratory chain of E.coli that predominates when cells are grown at high aeration. Has proton pump activity across the membrane in addition to electron transfer, pumping 2 protons/electron.</text>
</comment>
<keyword evidence="10" id="KW-0560">Oxidoreductase</keyword>
<evidence type="ECO:0000256" key="5">
    <source>
        <dbReference type="ARBA" id="ARBA00022448"/>
    </source>
</evidence>
<dbReference type="Proteomes" id="UP000094329">
    <property type="component" value="Unassembled WGS sequence"/>
</dbReference>
<evidence type="ECO:0000256" key="15">
    <source>
        <dbReference type="ARBA" id="ARBA00031887"/>
    </source>
</evidence>